<proteinExistence type="predicted"/>
<keyword evidence="1" id="KW-1133">Transmembrane helix</keyword>
<dbReference type="EMBL" id="ML120375">
    <property type="protein sequence ID" value="RPB01220.1"/>
    <property type="molecule type" value="Genomic_DNA"/>
</dbReference>
<keyword evidence="1" id="KW-0812">Transmembrane</keyword>
<evidence type="ECO:0000256" key="1">
    <source>
        <dbReference type="SAM" id="Phobius"/>
    </source>
</evidence>
<sequence>MRVCGMEFYYYGTLVYFTVSTRVAPSQKLTFSSLLLFYDSELQYSPPYHTSTPYPSRNRLNPQFQNMHFLTHSLSIAYMLFIFPILTSKLNSRPISCHRSE</sequence>
<feature type="transmembrane region" description="Helical" evidence="1">
    <location>
        <begin position="67"/>
        <end position="86"/>
    </location>
</feature>
<gene>
    <name evidence="2" type="ORF">L873DRAFT_696897</name>
</gene>
<evidence type="ECO:0000313" key="2">
    <source>
        <dbReference type="EMBL" id="RPB01220.1"/>
    </source>
</evidence>
<reference evidence="2 3" key="1">
    <citation type="journal article" date="2018" name="Nat. Ecol. Evol.">
        <title>Pezizomycetes genomes reveal the molecular basis of ectomycorrhizal truffle lifestyle.</title>
        <authorList>
            <person name="Murat C."/>
            <person name="Payen T."/>
            <person name="Noel B."/>
            <person name="Kuo A."/>
            <person name="Morin E."/>
            <person name="Chen J."/>
            <person name="Kohler A."/>
            <person name="Krizsan K."/>
            <person name="Balestrini R."/>
            <person name="Da Silva C."/>
            <person name="Montanini B."/>
            <person name="Hainaut M."/>
            <person name="Levati E."/>
            <person name="Barry K.W."/>
            <person name="Belfiori B."/>
            <person name="Cichocki N."/>
            <person name="Clum A."/>
            <person name="Dockter R.B."/>
            <person name="Fauchery L."/>
            <person name="Guy J."/>
            <person name="Iotti M."/>
            <person name="Le Tacon F."/>
            <person name="Lindquist E.A."/>
            <person name="Lipzen A."/>
            <person name="Malagnac F."/>
            <person name="Mello A."/>
            <person name="Molinier V."/>
            <person name="Miyauchi S."/>
            <person name="Poulain J."/>
            <person name="Riccioni C."/>
            <person name="Rubini A."/>
            <person name="Sitrit Y."/>
            <person name="Splivallo R."/>
            <person name="Traeger S."/>
            <person name="Wang M."/>
            <person name="Zifcakova L."/>
            <person name="Wipf D."/>
            <person name="Zambonelli A."/>
            <person name="Paolocci F."/>
            <person name="Nowrousian M."/>
            <person name="Ottonello S."/>
            <person name="Baldrian P."/>
            <person name="Spatafora J.W."/>
            <person name="Henrissat B."/>
            <person name="Nagy L.G."/>
            <person name="Aury J.M."/>
            <person name="Wincker P."/>
            <person name="Grigoriev I.V."/>
            <person name="Bonfante P."/>
            <person name="Martin F.M."/>
        </authorList>
    </citation>
    <scope>NUCLEOTIDE SEQUENCE [LARGE SCALE GENOMIC DNA]</scope>
    <source>
        <strain evidence="2 3">120613-1</strain>
    </source>
</reference>
<dbReference type="Proteomes" id="UP000276215">
    <property type="component" value="Unassembled WGS sequence"/>
</dbReference>
<evidence type="ECO:0000313" key="3">
    <source>
        <dbReference type="Proteomes" id="UP000276215"/>
    </source>
</evidence>
<organism evidence="2 3">
    <name type="scientific">Choiromyces venosus 120613-1</name>
    <dbReference type="NCBI Taxonomy" id="1336337"/>
    <lineage>
        <taxon>Eukaryota</taxon>
        <taxon>Fungi</taxon>
        <taxon>Dikarya</taxon>
        <taxon>Ascomycota</taxon>
        <taxon>Pezizomycotina</taxon>
        <taxon>Pezizomycetes</taxon>
        <taxon>Pezizales</taxon>
        <taxon>Tuberaceae</taxon>
        <taxon>Choiromyces</taxon>
    </lineage>
</organism>
<name>A0A3N4JSD9_9PEZI</name>
<keyword evidence="1" id="KW-0472">Membrane</keyword>
<protein>
    <submittedName>
        <fullName evidence="2">Uncharacterized protein</fullName>
    </submittedName>
</protein>
<keyword evidence="3" id="KW-1185">Reference proteome</keyword>
<dbReference type="AlphaFoldDB" id="A0A3N4JSD9"/>
<accession>A0A3N4JSD9</accession>